<proteinExistence type="inferred from homology"/>
<dbReference type="InterPro" id="IPR055344">
    <property type="entry name" value="SecD_SecF_C_bact"/>
</dbReference>
<dbReference type="Pfam" id="PF22599">
    <property type="entry name" value="SecDF_P1_head"/>
    <property type="match status" value="1"/>
</dbReference>
<dbReference type="Gene3D" id="1.20.1640.10">
    <property type="entry name" value="Multidrug efflux transporter AcrB transmembrane domain"/>
    <property type="match status" value="2"/>
</dbReference>
<dbReference type="InterPro" id="IPR022646">
    <property type="entry name" value="SecD/SecF_CS"/>
</dbReference>
<evidence type="ECO:0000256" key="2">
    <source>
        <dbReference type="ARBA" id="ARBA00022448"/>
    </source>
</evidence>
<dbReference type="InterPro" id="IPR022645">
    <property type="entry name" value="SecD/SecF_bac"/>
</dbReference>
<feature type="domain" description="Protein export membrane protein SecD/SecF C-terminal" evidence="11">
    <location>
        <begin position="417"/>
        <end position="577"/>
    </location>
</feature>
<dbReference type="EMBL" id="JANQAO010000001">
    <property type="protein sequence ID" value="MDM5147230.1"/>
    <property type="molecule type" value="Genomic_DNA"/>
</dbReference>
<dbReference type="NCBIfam" id="TIGR00916">
    <property type="entry name" value="2A0604s01"/>
    <property type="match status" value="2"/>
</dbReference>
<feature type="transmembrane region" description="Helical" evidence="9">
    <location>
        <begin position="558"/>
        <end position="577"/>
    </location>
</feature>
<dbReference type="InterPro" id="IPR048631">
    <property type="entry name" value="SecD_1st"/>
</dbReference>
<reference evidence="15" key="2">
    <citation type="journal article" date="2023" name="Microbiome">
        <title>Synthase-selected sorting approach identifies a beta-lactone synthase in a nudibranch symbiotic bacterium.</title>
        <authorList>
            <person name="Dzunkova M."/>
            <person name="La Clair J.J."/>
            <person name="Tyml T."/>
            <person name="Doud D."/>
            <person name="Schulz F."/>
            <person name="Piquer-Esteban S."/>
            <person name="Porcel Sanchis D."/>
            <person name="Osborn A."/>
            <person name="Robinson D."/>
            <person name="Louie K.B."/>
            <person name="Bowen B.P."/>
            <person name="Bowers R.M."/>
            <person name="Lee J."/>
            <person name="Arnau V."/>
            <person name="Diaz-Villanueva W."/>
            <person name="Stepanauskas R."/>
            <person name="Gosliner T."/>
            <person name="Date S.V."/>
            <person name="Northen T.R."/>
            <person name="Cheng J.F."/>
            <person name="Burkart M.D."/>
            <person name="Woyke T."/>
        </authorList>
    </citation>
    <scope>NUCLEOTIDE SEQUENCE</scope>
    <source>
        <strain evidence="15">Df01</strain>
    </source>
</reference>
<keyword evidence="6 9" id="KW-1133">Transmembrane helix</keyword>
<dbReference type="InterPro" id="IPR022813">
    <property type="entry name" value="SecD/SecF_arch_bac"/>
</dbReference>
<dbReference type="Proteomes" id="UP001168167">
    <property type="component" value="Unassembled WGS sequence"/>
</dbReference>
<feature type="transmembrane region" description="Helical" evidence="9">
    <location>
        <begin position="756"/>
        <end position="778"/>
    </location>
</feature>
<evidence type="ECO:0000256" key="4">
    <source>
        <dbReference type="ARBA" id="ARBA00022692"/>
    </source>
</evidence>
<dbReference type="Pfam" id="PF13721">
    <property type="entry name" value="SecD-TM1"/>
    <property type="match status" value="1"/>
</dbReference>
<accession>A0ABT7QKM4</accession>
<keyword evidence="8 9" id="KW-0472">Membrane</keyword>
<dbReference type="Gene3D" id="3.30.70.3400">
    <property type="match status" value="1"/>
</dbReference>
<feature type="transmembrane region" description="Helical" evidence="9">
    <location>
        <begin position="617"/>
        <end position="635"/>
    </location>
</feature>
<keyword evidence="5 9" id="KW-0653">Protein transport</keyword>
<sequence>MSRFPVWKHTMVALLIMIASVYALPSAYSKSPVIQVRAGSGAANTPATLGTIRKALNEANLSASHLSLQNGVVQAVFEQSEDQVAARAVIAEALGGRYVVAYNTASTAPAWMRSVGAEPLALGLDLRGGVYFLLQVDLDFAAQKRLNGIAGEMKNALSDTGARIRIEEGAIVVETTTASSERVLAIIEDKFRDLLPPDESSSTMRFTLTPTAMDEIIDLTMQQNLQTLRNRVDELGVAEPVITRQGADRIAVQLPGVQDTAQAKKVLGRTAALELRGVDESKTASEAVIRRAKRGRPPAGTELFYDRDGDPLLLERQVVIGGDNITDARPTYDQNNRPAVHLSLDSAGAEKIKRYTRPRVGQQLAILLLDKDSAEVISAPVINEELYASFIIHGRMSASEAAELSLLLRSGALAAPLEIVEERTVGPSLGADNIRRGINSVIGGFAAIAFFIAAYYAAFGMISVGALLANLIMLTALLALAGATLTLPGLAGFALTLGMAIDANVLINERIREEVDAGKSALAAINTGYERAFTTIIDSNVTTLIAGIALFAFGSGPVRGFAVVLCFGILTSMFSAVQGSRSLVNLAFERRHAKSLSLGLRILNLKRVLPLMKYRRYTGALSAIFLIICIVSLGARGLNFGIDFTGGTVIETAFERPPAIATVRQSMANIGLADAPIQQSGDGLLIIKAPPGENGSELSSRVLEALREVDTDVTLRRLEYVGPQVSDELFIAGALALLCVVAGIMMYLSMRFKWRMAVGAIVANLHDVVFILGLFSLFQWEFNLPVLAAILAILGYSVNETVVIFDRVRENFRGQRRLNSPIDTLDSAISQTWARTIITHGSTQLAVLSMLFFGGDALFLFALALTIGIFSSIYSSVLISGPIALRLGMSREDFIQKENDPKAENSAGAVI</sequence>
<feature type="transmembrane region" description="Helical" evidence="9">
    <location>
        <begin position="437"/>
        <end position="457"/>
    </location>
</feature>
<dbReference type="Pfam" id="PF02355">
    <property type="entry name" value="SecD_SecF_C"/>
    <property type="match status" value="2"/>
</dbReference>
<comment type="similarity">
    <text evidence="10">Belongs to the SecD/SecF family. SecF subfamily.</text>
</comment>
<dbReference type="InterPro" id="IPR054384">
    <property type="entry name" value="SecDF_P1_head"/>
</dbReference>
<evidence type="ECO:0000256" key="7">
    <source>
        <dbReference type="ARBA" id="ARBA00023010"/>
    </source>
</evidence>
<keyword evidence="4 9" id="KW-0812">Transmembrane</keyword>
<feature type="domain" description="Protein translocase subunit SecDF P1" evidence="13">
    <location>
        <begin position="221"/>
        <end position="280"/>
    </location>
</feature>
<comment type="subunit">
    <text evidence="9">Forms a complex with SecF. Part of the essential Sec protein translocation apparatus which comprises SecA, SecYEG and auxiliary proteins SecDF-YajC and YidC.</text>
</comment>
<feature type="transmembrane region" description="Helical" evidence="9">
    <location>
        <begin position="784"/>
        <end position="805"/>
    </location>
</feature>
<evidence type="ECO:0000259" key="12">
    <source>
        <dbReference type="Pfam" id="PF13721"/>
    </source>
</evidence>
<keyword evidence="16" id="KW-1185">Reference proteome</keyword>
<keyword evidence="3 9" id="KW-1003">Cell membrane</keyword>
<feature type="transmembrane region" description="Helical" evidence="9">
    <location>
        <begin position="528"/>
        <end position="552"/>
    </location>
</feature>
<evidence type="ECO:0000256" key="1">
    <source>
        <dbReference type="ARBA" id="ARBA00004651"/>
    </source>
</evidence>
<dbReference type="SUPFAM" id="SSF82866">
    <property type="entry name" value="Multidrug efflux transporter AcrB transmembrane domain"/>
    <property type="match status" value="2"/>
</dbReference>
<organism evidence="15 16">
    <name type="scientific">Candidatus Doriopsillibacter californiensis</name>
    <dbReference type="NCBI Taxonomy" id="2970740"/>
    <lineage>
        <taxon>Bacteria</taxon>
        <taxon>Pseudomonadati</taxon>
        <taxon>Pseudomonadota</taxon>
        <taxon>Gammaproteobacteria</taxon>
        <taxon>Candidatus Tethybacterales</taxon>
        <taxon>Candidatus Persebacteraceae</taxon>
        <taxon>Candidatus Doriopsillibacter</taxon>
    </lineage>
</organism>
<protein>
    <recommendedName>
        <fullName evidence="9 10">Multifunctional fusion protein</fullName>
    </recommendedName>
    <domain>
        <recommendedName>
            <fullName evidence="9">Protein translocase subunit SecD</fullName>
        </recommendedName>
    </domain>
    <domain>
        <recommendedName>
            <fullName evidence="10">Protein-export membrane protein SecF</fullName>
        </recommendedName>
    </domain>
</protein>
<evidence type="ECO:0000259" key="11">
    <source>
        <dbReference type="Pfam" id="PF02355"/>
    </source>
</evidence>
<dbReference type="InterPro" id="IPR005791">
    <property type="entry name" value="SecD"/>
</dbReference>
<dbReference type="PANTHER" id="PTHR30081:SF1">
    <property type="entry name" value="PROTEIN TRANSLOCASE SUBUNIT SECD"/>
    <property type="match status" value="1"/>
</dbReference>
<feature type="domain" description="SecDF P1 head subdomain" evidence="14">
    <location>
        <begin position="302"/>
        <end position="415"/>
    </location>
</feature>
<evidence type="ECO:0000256" key="3">
    <source>
        <dbReference type="ARBA" id="ARBA00022475"/>
    </source>
</evidence>
<keyword evidence="2 9" id="KW-0813">Transport</keyword>
<name>A0ABT7QKM4_9GAMM</name>
<feature type="transmembrane region" description="Helical" evidence="9">
    <location>
        <begin position="464"/>
        <end position="483"/>
    </location>
</feature>
<feature type="transmembrane region" description="Helical" evidence="9">
    <location>
        <begin position="729"/>
        <end position="749"/>
    </location>
</feature>
<dbReference type="InterPro" id="IPR048634">
    <property type="entry name" value="SecD_SecF_C"/>
</dbReference>
<evidence type="ECO:0000259" key="14">
    <source>
        <dbReference type="Pfam" id="PF22599"/>
    </source>
</evidence>
<evidence type="ECO:0000259" key="13">
    <source>
        <dbReference type="Pfam" id="PF21760"/>
    </source>
</evidence>
<dbReference type="Pfam" id="PF07549">
    <property type="entry name" value="Sec_GG"/>
    <property type="match status" value="2"/>
</dbReference>
<comment type="caution">
    <text evidence="9">Lacks conserved residue(s) required for the propagation of feature annotation.</text>
</comment>
<dbReference type="NCBIfam" id="TIGR01129">
    <property type="entry name" value="secD"/>
    <property type="match status" value="1"/>
</dbReference>
<gene>
    <name evidence="9 15" type="primary">secD</name>
    <name evidence="10" type="synonym">secF</name>
    <name evidence="15" type="ORF">NQX30_02425</name>
</gene>
<comment type="subunit">
    <text evidence="10">Forms a complex with SecD. Part of the essential Sec protein translocation apparatus which comprises SecA, SecYEG and auxiliary proteins SecDF-YajC and YidC.</text>
</comment>
<dbReference type="PRINTS" id="PR01755">
    <property type="entry name" value="SECFTRNLCASE"/>
</dbReference>
<dbReference type="Gene3D" id="3.30.1360.200">
    <property type="match status" value="1"/>
</dbReference>
<comment type="function">
    <text evidence="9">Part of the Sec protein translocase complex. Interacts with the SecYEG preprotein conducting channel. SecDF uses the proton motive force (PMF) to complete protein translocation after the ATP-dependent function of SecA.</text>
</comment>
<comment type="similarity">
    <text evidence="9">Belongs to the SecD/SecF family. SecD subfamily.</text>
</comment>
<keyword evidence="7 9" id="KW-0811">Translocation</keyword>
<comment type="caution">
    <text evidence="15">The sequence shown here is derived from an EMBL/GenBank/DDBJ whole genome shotgun (WGS) entry which is preliminary data.</text>
</comment>
<evidence type="ECO:0000256" key="8">
    <source>
        <dbReference type="ARBA" id="ARBA00023136"/>
    </source>
</evidence>
<dbReference type="HAMAP" id="MF_01463_B">
    <property type="entry name" value="SecD_B"/>
    <property type="match status" value="1"/>
</dbReference>
<evidence type="ECO:0000256" key="9">
    <source>
        <dbReference type="HAMAP-Rule" id="MF_01463"/>
    </source>
</evidence>
<feature type="domain" description="SecD export protein N-terminal TM" evidence="12">
    <location>
        <begin position="1"/>
        <end position="101"/>
    </location>
</feature>
<dbReference type="NCBIfam" id="TIGR00966">
    <property type="entry name" value="transloc_SecF"/>
    <property type="match status" value="1"/>
</dbReference>
<dbReference type="InterPro" id="IPR005665">
    <property type="entry name" value="SecF_bac"/>
</dbReference>
<dbReference type="InterPro" id="IPR027398">
    <property type="entry name" value="SecD-TM"/>
</dbReference>
<evidence type="ECO:0000313" key="16">
    <source>
        <dbReference type="Proteomes" id="UP001168167"/>
    </source>
</evidence>
<evidence type="ECO:0000256" key="6">
    <source>
        <dbReference type="ARBA" id="ARBA00022989"/>
    </source>
</evidence>
<evidence type="ECO:0000256" key="10">
    <source>
        <dbReference type="HAMAP-Rule" id="MF_01464"/>
    </source>
</evidence>
<comment type="subcellular location">
    <subcellularLocation>
        <location evidence="1 9">Cell membrane</location>
        <topology evidence="1 9">Multi-pass membrane protein</topology>
    </subcellularLocation>
</comment>
<dbReference type="Pfam" id="PF21760">
    <property type="entry name" value="SecD_1st"/>
    <property type="match status" value="1"/>
</dbReference>
<evidence type="ECO:0000313" key="15">
    <source>
        <dbReference type="EMBL" id="MDM5147230.1"/>
    </source>
</evidence>
<dbReference type="PANTHER" id="PTHR30081">
    <property type="entry name" value="PROTEIN-EXPORT MEMBRANE PROTEIN SEC"/>
    <property type="match status" value="1"/>
</dbReference>
<feature type="domain" description="Protein export membrane protein SecD/SecF C-terminal" evidence="11">
    <location>
        <begin position="704"/>
        <end position="888"/>
    </location>
</feature>
<reference evidence="15" key="1">
    <citation type="submission" date="2022-08" db="EMBL/GenBank/DDBJ databases">
        <authorList>
            <person name="Dzunkova M."/>
            <person name="La Clair J."/>
            <person name="Tyml T."/>
            <person name="Doud D."/>
            <person name="Schulz F."/>
            <person name="Piquer S."/>
            <person name="Porcel Sanchis D."/>
            <person name="Osborn A."/>
            <person name="Robinson D."/>
            <person name="Louie K.B."/>
            <person name="Bowen B.P."/>
            <person name="Bowers R."/>
            <person name="Lee J."/>
            <person name="Arnau Llombart V."/>
            <person name="Diaz Villanueva W."/>
            <person name="Gosliner T."/>
            <person name="Northen T."/>
            <person name="Cheng J.-F."/>
            <person name="Burkart M.D."/>
            <person name="Woyke T."/>
        </authorList>
    </citation>
    <scope>NUCLEOTIDE SEQUENCE</scope>
    <source>
        <strain evidence="15">Df01</strain>
    </source>
</reference>
<dbReference type="HAMAP" id="MF_01464_B">
    <property type="entry name" value="SecF_B"/>
    <property type="match status" value="1"/>
</dbReference>
<evidence type="ECO:0000256" key="5">
    <source>
        <dbReference type="ARBA" id="ARBA00022927"/>
    </source>
</evidence>